<dbReference type="Proteomes" id="UP000694546">
    <property type="component" value="Chromosome 7"/>
</dbReference>
<evidence type="ECO:0000313" key="3">
    <source>
        <dbReference type="Ensembl" id="ENSGMOP00000034406.1"/>
    </source>
</evidence>
<organism evidence="3 4">
    <name type="scientific">Gadus morhua</name>
    <name type="common">Atlantic cod</name>
    <dbReference type="NCBI Taxonomy" id="8049"/>
    <lineage>
        <taxon>Eukaryota</taxon>
        <taxon>Metazoa</taxon>
        <taxon>Chordata</taxon>
        <taxon>Craniata</taxon>
        <taxon>Vertebrata</taxon>
        <taxon>Euteleostomi</taxon>
        <taxon>Actinopterygii</taxon>
        <taxon>Neopterygii</taxon>
        <taxon>Teleostei</taxon>
        <taxon>Neoteleostei</taxon>
        <taxon>Acanthomorphata</taxon>
        <taxon>Zeiogadaria</taxon>
        <taxon>Gadariae</taxon>
        <taxon>Gadiformes</taxon>
        <taxon>Gadoidei</taxon>
        <taxon>Gadidae</taxon>
        <taxon>Gadus</taxon>
    </lineage>
</organism>
<protein>
    <recommendedName>
        <fullName evidence="2">Reverse transcriptase domain-containing protein</fullName>
    </recommendedName>
</protein>
<feature type="domain" description="Reverse transcriptase" evidence="2">
    <location>
        <begin position="677"/>
        <end position="949"/>
    </location>
</feature>
<reference evidence="3" key="2">
    <citation type="submission" date="2025-09" db="UniProtKB">
        <authorList>
            <consortium name="Ensembl"/>
        </authorList>
    </citation>
    <scope>IDENTIFICATION</scope>
</reference>
<keyword evidence="1" id="KW-0472">Membrane</keyword>
<dbReference type="GO" id="GO:0003824">
    <property type="term" value="F:catalytic activity"/>
    <property type="evidence" value="ECO:0007669"/>
    <property type="project" value="InterPro"/>
</dbReference>
<dbReference type="SUPFAM" id="SSF56672">
    <property type="entry name" value="DNA/RNA polymerases"/>
    <property type="match status" value="1"/>
</dbReference>
<keyword evidence="1" id="KW-0812">Transmembrane</keyword>
<dbReference type="Pfam" id="PF00078">
    <property type="entry name" value="RVT_1"/>
    <property type="match status" value="1"/>
</dbReference>
<evidence type="ECO:0000259" key="2">
    <source>
        <dbReference type="PROSITE" id="PS50878"/>
    </source>
</evidence>
<dbReference type="InterPro" id="IPR000477">
    <property type="entry name" value="RT_dom"/>
</dbReference>
<accession>A0A8C5ARJ0</accession>
<keyword evidence="1" id="KW-1133">Transmembrane helix</keyword>
<dbReference type="SUPFAM" id="SSF56219">
    <property type="entry name" value="DNase I-like"/>
    <property type="match status" value="1"/>
</dbReference>
<dbReference type="Pfam" id="PF03372">
    <property type="entry name" value="Exo_endo_phos"/>
    <property type="match status" value="1"/>
</dbReference>
<keyword evidence="4" id="KW-1185">Reference proteome</keyword>
<dbReference type="OMA" id="FCYSATV"/>
<evidence type="ECO:0000313" key="4">
    <source>
        <dbReference type="Proteomes" id="UP000694546"/>
    </source>
</evidence>
<dbReference type="PROSITE" id="PS50878">
    <property type="entry name" value="RT_POL"/>
    <property type="match status" value="1"/>
</dbReference>
<dbReference type="Gene3D" id="3.60.10.10">
    <property type="entry name" value="Endonuclease/exonuclease/phosphatase"/>
    <property type="match status" value="1"/>
</dbReference>
<sequence length="1147" mass="129474">MAPVCLSACRQLLPVRSVSYLCYLFVFSLLFLWRYSDAALWTYDRQTLMRIKSAQESQTLECPPAPHNRRHPRFIHPSSTLPPFNRRHPRFIHPFADCIHQLPCCAGYRKKRRRNRGNRGGIRVRIRREISFSPAQPRTRQLSTVYAGHSDLYLARRSWDPRYSCHLSVAPFRTQIPASPARPRLRVRSGGVNLQNIRPLELTRCQQVSVFSAKAALINCRSVSNKTFILNDFFTGHDLDLLFLTETWITSGPGELSAFGELCPTNCSVISTPRCVGRGGGVALVFKNRLKIRTLSTGNYSSFELQCVKIESTTTPLVCALVYRPPKPDKDFISDFSDFLSQFVPLHDRLLILGDFNIHVCCPGRPMVSEFCHVLDSFSLLQHIDKATHVLGHSLDLILSYGIFIDKLNIEDASFSDHMPIVFDITLSNPMCTVKTPGRFSRYINSHTAIQFSEMFKKTAFSTADRLPSNPDELISLFHSSCSDILNSVAPLKYRRPKLTSQQWLDEPTRSFRQACRKAERRWKKDHLTVSFDIFKNALLTYQAAAKKARTKHFSDIINKNSHRPQILFGTINSIINPHVSPDADASTDICEKFLKFFTEKIENIRSQFNPSPSDITPGCSGATVIFNTFKQVSLEELREIVSHMKPTSSPHDVVPSHIIKDTFDTVGPSIQNIINSCLASGTVPSCFKHAVVQPLLKKHNLDAKCLKNYRPISKLPFISKVMEKVVLSQLQPFLDLNEISEPLQSGFKTLHSTETALLKVTNDLLLTLDSGENAILVLLDLSAAFDTVDHNTLLTRLEQWVGIKGTALDWFSSYLKHRTFSVSISQFFSSTAPVSYGVPQGSILGPVLFGLYMLPLGNIIRKHNISFHLYADDSQLYLPLKSKDSLQPLLDCLDDIKGWMATNFLQLNSNKTEVMIFGPPKSKHTLVSNLDNLEPFVKSHARNLGVILDSELCLDKQICAAVKNCFYQLRVIAKIKPFLSPKDLEKIIHAFITSRMDYCNSLYIGLPQSLLNRLQMAQNAAARLLTGTKKHDHITPVLASLHWLPVNFRIQFKVLLIVFKALNGQAPSYISDLIHPHQAPRSLRSSGNALLHVPRSRLKRKGDRAFAVAAPRLWNQLPLDIKKAPSILVFKSRLKTHLFTLSFPAS</sequence>
<dbReference type="GeneTree" id="ENSGT01150000286909"/>
<reference evidence="3" key="1">
    <citation type="submission" date="2025-08" db="UniProtKB">
        <authorList>
            <consortium name="Ensembl"/>
        </authorList>
    </citation>
    <scope>IDENTIFICATION</scope>
</reference>
<dbReference type="InterPro" id="IPR043502">
    <property type="entry name" value="DNA/RNA_pol_sf"/>
</dbReference>
<dbReference type="InterPro" id="IPR005135">
    <property type="entry name" value="Endo/exonuclease/phosphatase"/>
</dbReference>
<name>A0A8C5ARJ0_GADMO</name>
<feature type="transmembrane region" description="Helical" evidence="1">
    <location>
        <begin position="20"/>
        <end position="43"/>
    </location>
</feature>
<dbReference type="CDD" id="cd01650">
    <property type="entry name" value="RT_nLTR_like"/>
    <property type="match status" value="1"/>
</dbReference>
<dbReference type="InterPro" id="IPR036691">
    <property type="entry name" value="Endo/exonu/phosph_ase_sf"/>
</dbReference>
<proteinExistence type="predicted"/>
<dbReference type="Ensembl" id="ENSGMOT00000050741.1">
    <property type="protein sequence ID" value="ENSGMOP00000034406.1"/>
    <property type="gene ID" value="ENSGMOG00000030373.1"/>
</dbReference>
<evidence type="ECO:0000256" key="1">
    <source>
        <dbReference type="SAM" id="Phobius"/>
    </source>
</evidence>
<dbReference type="AlphaFoldDB" id="A0A8C5ARJ0"/>
<dbReference type="PANTHER" id="PTHR33332">
    <property type="entry name" value="REVERSE TRANSCRIPTASE DOMAIN-CONTAINING PROTEIN"/>
    <property type="match status" value="1"/>
</dbReference>